<dbReference type="Pfam" id="PF12802">
    <property type="entry name" value="MarR_2"/>
    <property type="match status" value="1"/>
</dbReference>
<dbReference type="PANTHER" id="PTHR33164:SF99">
    <property type="entry name" value="MARR FAMILY REGULATORY PROTEIN"/>
    <property type="match status" value="1"/>
</dbReference>
<dbReference type="HOGENOM" id="CLU_083287_2_5_11"/>
<dbReference type="PROSITE" id="PS50995">
    <property type="entry name" value="HTH_MARR_2"/>
    <property type="match status" value="1"/>
</dbReference>
<evidence type="ECO:0000313" key="3">
    <source>
        <dbReference type="Proteomes" id="UP000002218"/>
    </source>
</evidence>
<dbReference type="SUPFAM" id="SSF46785">
    <property type="entry name" value="Winged helix' DNA-binding domain"/>
    <property type="match status" value="1"/>
</dbReference>
<reference evidence="2 3" key="2">
    <citation type="journal article" date="2010" name="Stand. Genomic Sci.">
        <title>Complete genome sequence of Nakamurella multipartita type strain (Y-104).</title>
        <authorList>
            <person name="Tice H."/>
            <person name="Mayilraj S."/>
            <person name="Sims D."/>
            <person name="Lapidus A."/>
            <person name="Nolan M."/>
            <person name="Lucas S."/>
            <person name="Glavina Del Rio T."/>
            <person name="Copeland A."/>
            <person name="Cheng J.F."/>
            <person name="Meincke L."/>
            <person name="Bruce D."/>
            <person name="Goodwin L."/>
            <person name="Pitluck S."/>
            <person name="Ivanova N."/>
            <person name="Mavromatis K."/>
            <person name="Ovchinnikova G."/>
            <person name="Pati A."/>
            <person name="Chen A."/>
            <person name="Palaniappan K."/>
            <person name="Land M."/>
            <person name="Hauser L."/>
            <person name="Chang Y.J."/>
            <person name="Jeffries C.D."/>
            <person name="Detter J.C."/>
            <person name="Brettin T."/>
            <person name="Rohde M."/>
            <person name="Goker M."/>
            <person name="Bristow J."/>
            <person name="Eisen J.A."/>
            <person name="Markowitz V."/>
            <person name="Hugenholtz P."/>
            <person name="Kyrpides N.C."/>
            <person name="Klenk H.P."/>
            <person name="Chen F."/>
        </authorList>
    </citation>
    <scope>NUCLEOTIDE SEQUENCE [LARGE SCALE GENOMIC DNA]</scope>
    <source>
        <strain evidence="3">ATCC 700099 / DSM 44233 / CIP 104796 / JCM 9543 / NBRC 105858 / Y-104</strain>
    </source>
</reference>
<dbReference type="EMBL" id="CP001737">
    <property type="protein sequence ID" value="ACV78235.1"/>
    <property type="molecule type" value="Genomic_DNA"/>
</dbReference>
<organism evidence="2 3">
    <name type="scientific">Nakamurella multipartita (strain ATCC 700099 / DSM 44233 / CIP 104796 / JCM 9543 / NBRC 105858 / Y-104)</name>
    <name type="common">Microsphaera multipartita</name>
    <dbReference type="NCBI Taxonomy" id="479431"/>
    <lineage>
        <taxon>Bacteria</taxon>
        <taxon>Bacillati</taxon>
        <taxon>Actinomycetota</taxon>
        <taxon>Actinomycetes</taxon>
        <taxon>Nakamurellales</taxon>
        <taxon>Nakamurellaceae</taxon>
        <taxon>Nakamurella</taxon>
    </lineage>
</organism>
<dbReference type="InterPro" id="IPR036388">
    <property type="entry name" value="WH-like_DNA-bd_sf"/>
</dbReference>
<protein>
    <submittedName>
        <fullName evidence="2">Transcriptional regulator, MarR family</fullName>
    </submittedName>
</protein>
<evidence type="ECO:0000259" key="1">
    <source>
        <dbReference type="PROSITE" id="PS50995"/>
    </source>
</evidence>
<dbReference type="InterPro" id="IPR039422">
    <property type="entry name" value="MarR/SlyA-like"/>
</dbReference>
<reference evidence="3" key="1">
    <citation type="submission" date="2009-09" db="EMBL/GenBank/DDBJ databases">
        <title>The complete genome of Nakamurella multipartita DSM 44233.</title>
        <authorList>
            <consortium name="US DOE Joint Genome Institute (JGI-PGF)"/>
            <person name="Lucas S."/>
            <person name="Copeland A."/>
            <person name="Lapidus A."/>
            <person name="Glavina del Rio T."/>
            <person name="Dalin E."/>
            <person name="Tice H."/>
            <person name="Bruce D."/>
            <person name="Goodwin L."/>
            <person name="Pitluck S."/>
            <person name="Kyrpides N."/>
            <person name="Mavromatis K."/>
            <person name="Ivanova N."/>
            <person name="Ovchinnikova G."/>
            <person name="Sims D."/>
            <person name="Meincke L."/>
            <person name="Brettin T."/>
            <person name="Detter J.C."/>
            <person name="Han C."/>
            <person name="Larimer F."/>
            <person name="Land M."/>
            <person name="Hauser L."/>
            <person name="Markowitz V."/>
            <person name="Cheng J.-F."/>
            <person name="Hugenholtz P."/>
            <person name="Woyke T."/>
            <person name="Wu D."/>
            <person name="Klenk H.-P."/>
            <person name="Eisen J.A."/>
        </authorList>
    </citation>
    <scope>NUCLEOTIDE SEQUENCE [LARGE SCALE GENOMIC DNA]</scope>
    <source>
        <strain evidence="3">ATCC 700099 / DSM 44233 / CIP 104796 / JCM 9543 / NBRC 105858 / Y-104</strain>
    </source>
</reference>
<dbReference type="InterPro" id="IPR036390">
    <property type="entry name" value="WH_DNA-bd_sf"/>
</dbReference>
<dbReference type="Gene3D" id="1.10.10.10">
    <property type="entry name" value="Winged helix-like DNA-binding domain superfamily/Winged helix DNA-binding domain"/>
    <property type="match status" value="1"/>
</dbReference>
<dbReference type="RefSeq" id="WP_015747137.1">
    <property type="nucleotide sequence ID" value="NC_013235.1"/>
</dbReference>
<dbReference type="OrthoDB" id="3526267at2"/>
<dbReference type="GO" id="GO:0006950">
    <property type="term" value="P:response to stress"/>
    <property type="evidence" value="ECO:0007669"/>
    <property type="project" value="TreeGrafter"/>
</dbReference>
<dbReference type="KEGG" id="nml:Namu_1845"/>
<dbReference type="eggNOG" id="COG1846">
    <property type="taxonomic scope" value="Bacteria"/>
</dbReference>
<dbReference type="STRING" id="479431.Namu_1845"/>
<proteinExistence type="predicted"/>
<dbReference type="InParanoid" id="C8XGQ2"/>
<dbReference type="Proteomes" id="UP000002218">
    <property type="component" value="Chromosome"/>
</dbReference>
<dbReference type="AlphaFoldDB" id="C8XGQ2"/>
<accession>C8XGQ2</accession>
<keyword evidence="3" id="KW-1185">Reference proteome</keyword>
<dbReference type="PANTHER" id="PTHR33164">
    <property type="entry name" value="TRANSCRIPTIONAL REGULATOR, MARR FAMILY"/>
    <property type="match status" value="1"/>
</dbReference>
<evidence type="ECO:0000313" key="2">
    <source>
        <dbReference type="EMBL" id="ACV78235.1"/>
    </source>
</evidence>
<dbReference type="InterPro" id="IPR000835">
    <property type="entry name" value="HTH_MarR-typ"/>
</dbReference>
<dbReference type="PRINTS" id="PR00598">
    <property type="entry name" value="HTHMARR"/>
</dbReference>
<dbReference type="SMART" id="SM00347">
    <property type="entry name" value="HTH_MARR"/>
    <property type="match status" value="1"/>
</dbReference>
<sequence>MPEPDGPTTHPAAADAWGALLRVHAMLVPLLDRELQARHHLPLVWYDVLLELNSGPDRRLRMSELGERVTLSRTRVSRLIDEMTQAGLVRREANPDDRRSAYAVLTVKGRTALRQAAPTYLAGIERQFGQAMTPAELTAVRDGLGKVVRRVAGPAPH</sequence>
<feature type="domain" description="HTH marR-type" evidence="1">
    <location>
        <begin position="13"/>
        <end position="149"/>
    </location>
</feature>
<gene>
    <name evidence="2" type="ordered locus">Namu_1845</name>
</gene>
<dbReference type="GO" id="GO:0003700">
    <property type="term" value="F:DNA-binding transcription factor activity"/>
    <property type="evidence" value="ECO:0007669"/>
    <property type="project" value="InterPro"/>
</dbReference>
<name>C8XGQ2_NAKMY</name>